<feature type="binding site" evidence="9">
    <location>
        <position position="51"/>
    </location>
    <ligand>
        <name>Mg(2+)</name>
        <dbReference type="ChEBI" id="CHEBI:18420"/>
    </ligand>
</feature>
<feature type="binding site" evidence="9">
    <location>
        <begin position="112"/>
        <end position="115"/>
    </location>
    <ligand>
        <name>ATP</name>
        <dbReference type="ChEBI" id="CHEBI:30616"/>
    </ligand>
</feature>
<evidence type="ECO:0000256" key="1">
    <source>
        <dbReference type="ARBA" id="ARBA00022490"/>
    </source>
</evidence>
<keyword evidence="6 9" id="KW-0067">ATP-binding</keyword>
<feature type="binding site" evidence="9">
    <location>
        <begin position="176"/>
        <end position="177"/>
    </location>
    <ligand>
        <name>ATP</name>
        <dbReference type="ChEBI" id="CHEBI:30616"/>
    </ligand>
</feature>
<dbReference type="EC" id="6.3.3.3" evidence="9"/>
<evidence type="ECO:0000256" key="6">
    <source>
        <dbReference type="ARBA" id="ARBA00022840"/>
    </source>
</evidence>
<dbReference type="Proteomes" id="UP000652477">
    <property type="component" value="Unassembled WGS sequence"/>
</dbReference>
<comment type="pathway">
    <text evidence="9">Cofactor biosynthesis; biotin biosynthesis; biotin from 7,8-diaminononanoate: step 1/2.</text>
</comment>
<comment type="caution">
    <text evidence="9">Lacks conserved residue(s) required for the propagation of feature annotation.</text>
</comment>
<evidence type="ECO:0000256" key="7">
    <source>
        <dbReference type="ARBA" id="ARBA00022842"/>
    </source>
</evidence>
<comment type="subunit">
    <text evidence="9">Homodimer.</text>
</comment>
<dbReference type="GO" id="GO:0005524">
    <property type="term" value="F:ATP binding"/>
    <property type="evidence" value="ECO:0007669"/>
    <property type="project" value="UniProtKB-UniRule"/>
</dbReference>
<comment type="catalytic activity">
    <reaction evidence="8">
        <text>(7R,8S)-8-amino-7-(carboxyamino)nonanoate + ATP = (4R,5S)-dethiobiotin + ADP + phosphate + H(+)</text>
        <dbReference type="Rhea" id="RHEA:63684"/>
        <dbReference type="ChEBI" id="CHEBI:15378"/>
        <dbReference type="ChEBI" id="CHEBI:30616"/>
        <dbReference type="ChEBI" id="CHEBI:43474"/>
        <dbReference type="ChEBI" id="CHEBI:149470"/>
        <dbReference type="ChEBI" id="CHEBI:149473"/>
        <dbReference type="ChEBI" id="CHEBI:456216"/>
    </reaction>
</comment>
<dbReference type="GO" id="GO:0009102">
    <property type="term" value="P:biotin biosynthetic process"/>
    <property type="evidence" value="ECO:0007669"/>
    <property type="project" value="UniProtKB-UniRule"/>
</dbReference>
<dbReference type="InterPro" id="IPR004472">
    <property type="entry name" value="DTB_synth_BioD"/>
</dbReference>
<evidence type="ECO:0000313" key="10">
    <source>
        <dbReference type="EMBL" id="MBC5687470.1"/>
    </source>
</evidence>
<keyword evidence="11" id="KW-1185">Reference proteome</keyword>
<evidence type="ECO:0000256" key="5">
    <source>
        <dbReference type="ARBA" id="ARBA00022756"/>
    </source>
</evidence>
<dbReference type="PIRSF" id="PIRSF006755">
    <property type="entry name" value="DTB_synth"/>
    <property type="match status" value="1"/>
</dbReference>
<sequence>MGKGVFITATGTDVGKTYITGLIVKKLRREGYLAGYYKAALSGTDSVKKSDAGYVKQFSGITQNDETLVSYMYKQAVSPHLASRLEKKPVRLDKVYADYMRVKSQCEYVTVEGSGGIVCPILWEKDKKILLEDLIKEFKLPVVLVADSGLGTINVTTLTTAYLKDRKIEVKGIIMNRFNGSVMHQDNRRMIEELTQIPVVATVKEKEKEIKIGTEKLLSFFA</sequence>
<dbReference type="GO" id="GO:0004141">
    <property type="term" value="F:dethiobiotin synthase activity"/>
    <property type="evidence" value="ECO:0007669"/>
    <property type="project" value="UniProtKB-UniRule"/>
</dbReference>
<reference evidence="10" key="1">
    <citation type="submission" date="2020-08" db="EMBL/GenBank/DDBJ databases">
        <title>Genome public.</title>
        <authorList>
            <person name="Liu C."/>
            <person name="Sun Q."/>
        </authorList>
    </citation>
    <scope>NUCLEOTIDE SEQUENCE</scope>
    <source>
        <strain evidence="10">NSJ-55</strain>
    </source>
</reference>
<evidence type="ECO:0000256" key="9">
    <source>
        <dbReference type="HAMAP-Rule" id="MF_00336"/>
    </source>
</evidence>
<dbReference type="RefSeq" id="WP_186874159.1">
    <property type="nucleotide sequence ID" value="NZ_JACOPF010000001.1"/>
</dbReference>
<keyword evidence="5 9" id="KW-0093">Biotin biosynthesis</keyword>
<evidence type="ECO:0000256" key="2">
    <source>
        <dbReference type="ARBA" id="ARBA00022598"/>
    </source>
</evidence>
<dbReference type="Pfam" id="PF13500">
    <property type="entry name" value="AAA_26"/>
    <property type="match status" value="1"/>
</dbReference>
<feature type="binding site" evidence="9">
    <location>
        <position position="112"/>
    </location>
    <ligand>
        <name>Mg(2+)</name>
        <dbReference type="ChEBI" id="CHEBI:18420"/>
    </ligand>
</feature>
<comment type="catalytic activity">
    <reaction evidence="9">
        <text>(7R,8S)-7,8-diammoniononanoate + CO2 + ATP = (4R,5S)-dethiobiotin + ADP + phosphate + 3 H(+)</text>
        <dbReference type="Rhea" id="RHEA:15805"/>
        <dbReference type="ChEBI" id="CHEBI:15378"/>
        <dbReference type="ChEBI" id="CHEBI:16526"/>
        <dbReference type="ChEBI" id="CHEBI:30616"/>
        <dbReference type="ChEBI" id="CHEBI:43474"/>
        <dbReference type="ChEBI" id="CHEBI:149469"/>
        <dbReference type="ChEBI" id="CHEBI:149473"/>
        <dbReference type="ChEBI" id="CHEBI:456216"/>
        <dbReference type="EC" id="6.3.3.3"/>
    </reaction>
</comment>
<comment type="similarity">
    <text evidence="9">Belongs to the dethiobiotin synthetase family.</text>
</comment>
<gene>
    <name evidence="9 10" type="primary">bioD</name>
    <name evidence="10" type="ORF">H8S37_00775</name>
</gene>
<dbReference type="HAMAP" id="MF_00336">
    <property type="entry name" value="BioD"/>
    <property type="match status" value="1"/>
</dbReference>
<dbReference type="Gene3D" id="3.40.50.300">
    <property type="entry name" value="P-loop containing nucleotide triphosphate hydrolases"/>
    <property type="match status" value="1"/>
</dbReference>
<dbReference type="PANTHER" id="PTHR43210">
    <property type="entry name" value="DETHIOBIOTIN SYNTHETASE"/>
    <property type="match status" value="1"/>
</dbReference>
<name>A0A923LFP6_9FIRM</name>
<dbReference type="PANTHER" id="PTHR43210:SF2">
    <property type="entry name" value="ATP-DEPENDENT DETHIOBIOTIN SYNTHETASE BIOD 2"/>
    <property type="match status" value="1"/>
</dbReference>
<evidence type="ECO:0000256" key="4">
    <source>
        <dbReference type="ARBA" id="ARBA00022741"/>
    </source>
</evidence>
<dbReference type="SUPFAM" id="SSF52540">
    <property type="entry name" value="P-loop containing nucleoside triphosphate hydrolases"/>
    <property type="match status" value="1"/>
</dbReference>
<keyword evidence="1 9" id="KW-0963">Cytoplasm</keyword>
<organism evidence="10 11">
    <name type="scientific">Mediterraneibacter hominis</name>
    <dbReference type="NCBI Taxonomy" id="2763054"/>
    <lineage>
        <taxon>Bacteria</taxon>
        <taxon>Bacillati</taxon>
        <taxon>Bacillota</taxon>
        <taxon>Clostridia</taxon>
        <taxon>Lachnospirales</taxon>
        <taxon>Lachnospiraceae</taxon>
        <taxon>Mediterraneibacter</taxon>
    </lineage>
</organism>
<accession>A0A923LFP6</accession>
<dbReference type="NCBIfam" id="TIGR00347">
    <property type="entry name" value="bioD"/>
    <property type="match status" value="1"/>
</dbReference>
<proteinExistence type="inferred from homology"/>
<dbReference type="GO" id="GO:0000287">
    <property type="term" value="F:magnesium ion binding"/>
    <property type="evidence" value="ECO:0007669"/>
    <property type="project" value="UniProtKB-UniRule"/>
</dbReference>
<dbReference type="AlphaFoldDB" id="A0A923LFP6"/>
<evidence type="ECO:0000256" key="3">
    <source>
        <dbReference type="ARBA" id="ARBA00022723"/>
    </source>
</evidence>
<feature type="binding site" evidence="9">
    <location>
        <position position="51"/>
    </location>
    <ligand>
        <name>ATP</name>
        <dbReference type="ChEBI" id="CHEBI:30616"/>
    </ligand>
</feature>
<dbReference type="CDD" id="cd03109">
    <property type="entry name" value="DTBS"/>
    <property type="match status" value="1"/>
</dbReference>
<comment type="subcellular location">
    <subcellularLocation>
        <location evidence="9">Cytoplasm</location>
    </subcellularLocation>
</comment>
<protein>
    <recommendedName>
        <fullName evidence="9">ATP-dependent dethiobiotin synthetase BioD</fullName>
        <ecNumber evidence="9">6.3.3.3</ecNumber>
    </recommendedName>
    <alternativeName>
        <fullName evidence="9">DTB synthetase</fullName>
        <shortName evidence="9">DTBS</shortName>
    </alternativeName>
    <alternativeName>
        <fullName evidence="9">Dethiobiotin synthase</fullName>
    </alternativeName>
</protein>
<keyword evidence="7 9" id="KW-0460">Magnesium</keyword>
<dbReference type="EMBL" id="JACOPF010000001">
    <property type="protein sequence ID" value="MBC5687470.1"/>
    <property type="molecule type" value="Genomic_DNA"/>
</dbReference>
<keyword evidence="2 9" id="KW-0436">Ligase</keyword>
<keyword evidence="3 9" id="KW-0479">Metal-binding</keyword>
<feature type="binding site" evidence="9">
    <location>
        <position position="42"/>
    </location>
    <ligand>
        <name>substrate</name>
    </ligand>
</feature>
<comment type="caution">
    <text evidence="10">The sequence shown here is derived from an EMBL/GenBank/DDBJ whole genome shotgun (WGS) entry which is preliminary data.</text>
</comment>
<feature type="binding site" evidence="9">
    <location>
        <begin position="13"/>
        <end position="18"/>
    </location>
    <ligand>
        <name>ATP</name>
        <dbReference type="ChEBI" id="CHEBI:30616"/>
    </ligand>
</feature>
<dbReference type="InterPro" id="IPR027417">
    <property type="entry name" value="P-loop_NTPase"/>
</dbReference>
<keyword evidence="4 9" id="KW-0547">Nucleotide-binding</keyword>
<dbReference type="GO" id="GO:0005829">
    <property type="term" value="C:cytosol"/>
    <property type="evidence" value="ECO:0007669"/>
    <property type="project" value="TreeGrafter"/>
</dbReference>
<feature type="active site" evidence="9">
    <location>
        <position position="38"/>
    </location>
</feature>
<evidence type="ECO:0000256" key="8">
    <source>
        <dbReference type="ARBA" id="ARBA00047386"/>
    </source>
</evidence>
<comment type="function">
    <text evidence="9">Catalyzes a mechanistically unusual reaction, the ATP-dependent insertion of CO2 between the N7 and N8 nitrogen atoms of 7,8-diaminopelargonic acid (DAPA, also called 7,8-diammoniononanoate) to form a ureido ring.</text>
</comment>
<evidence type="ECO:0000313" key="11">
    <source>
        <dbReference type="Proteomes" id="UP000652477"/>
    </source>
</evidence>
<feature type="binding site" evidence="9">
    <location>
        <position position="17"/>
    </location>
    <ligand>
        <name>Mg(2+)</name>
        <dbReference type="ChEBI" id="CHEBI:18420"/>
    </ligand>
</feature>
<comment type="cofactor">
    <cofactor evidence="9">
        <name>Mg(2+)</name>
        <dbReference type="ChEBI" id="CHEBI:18420"/>
    </cofactor>
</comment>